<accession>A0A2Z6RLT9</accession>
<evidence type="ECO:0000313" key="1">
    <source>
        <dbReference type="EMBL" id="GBC03888.1"/>
    </source>
</evidence>
<dbReference type="Proteomes" id="UP000615446">
    <property type="component" value="Unassembled WGS sequence"/>
</dbReference>
<keyword evidence="3" id="KW-1185">Reference proteome</keyword>
<dbReference type="AlphaFoldDB" id="A0A2Z6RLT9"/>
<gene>
    <name evidence="2" type="ORF">RCL2_002703200</name>
    <name evidence="1" type="ORF">RclHR1_05390010</name>
</gene>
<dbReference type="Proteomes" id="UP000247702">
    <property type="component" value="Unassembled WGS sequence"/>
</dbReference>
<proteinExistence type="predicted"/>
<evidence type="ECO:0000313" key="2">
    <source>
        <dbReference type="EMBL" id="GET00576.1"/>
    </source>
</evidence>
<dbReference type="EMBL" id="BEXD01003914">
    <property type="protein sequence ID" value="GBC03888.1"/>
    <property type="molecule type" value="Genomic_DNA"/>
</dbReference>
<dbReference type="EMBL" id="BLAL01000286">
    <property type="protein sequence ID" value="GET00576.1"/>
    <property type="molecule type" value="Genomic_DNA"/>
</dbReference>
<protein>
    <submittedName>
        <fullName evidence="1">Uncharacterized protein</fullName>
    </submittedName>
</protein>
<comment type="caution">
    <text evidence="1">The sequence shown here is derived from an EMBL/GenBank/DDBJ whole genome shotgun (WGS) entry which is preliminary data.</text>
</comment>
<evidence type="ECO:0000313" key="3">
    <source>
        <dbReference type="Proteomes" id="UP000247702"/>
    </source>
</evidence>
<organism evidence="1 3">
    <name type="scientific">Rhizophagus clarus</name>
    <dbReference type="NCBI Taxonomy" id="94130"/>
    <lineage>
        <taxon>Eukaryota</taxon>
        <taxon>Fungi</taxon>
        <taxon>Fungi incertae sedis</taxon>
        <taxon>Mucoromycota</taxon>
        <taxon>Glomeromycotina</taxon>
        <taxon>Glomeromycetes</taxon>
        <taxon>Glomerales</taxon>
        <taxon>Glomeraceae</taxon>
        <taxon>Rhizophagus</taxon>
    </lineage>
</organism>
<reference evidence="2" key="2">
    <citation type="submission" date="2019-10" db="EMBL/GenBank/DDBJ databases">
        <title>Conservation and host-specific expression of non-tandemly repeated heterogenous ribosome RNA gene in arbuscular mycorrhizal fungi.</title>
        <authorList>
            <person name="Maeda T."/>
            <person name="Kobayashi Y."/>
            <person name="Nakagawa T."/>
            <person name="Ezawa T."/>
            <person name="Yamaguchi K."/>
            <person name="Bino T."/>
            <person name="Nishimoto Y."/>
            <person name="Shigenobu S."/>
            <person name="Kawaguchi M."/>
        </authorList>
    </citation>
    <scope>NUCLEOTIDE SEQUENCE</scope>
    <source>
        <strain evidence="2">HR1</strain>
    </source>
</reference>
<reference evidence="1 3" key="1">
    <citation type="submission" date="2017-11" db="EMBL/GenBank/DDBJ databases">
        <title>The genome of Rhizophagus clarus HR1 reveals common genetic basis of auxotrophy among arbuscular mycorrhizal fungi.</title>
        <authorList>
            <person name="Kobayashi Y."/>
        </authorList>
    </citation>
    <scope>NUCLEOTIDE SEQUENCE [LARGE SCALE GENOMIC DNA]</scope>
    <source>
        <strain evidence="1 3">HR1</strain>
    </source>
</reference>
<name>A0A2Z6RLT9_9GLOM</name>
<sequence>MVHFTIDVVKSPQVAAKRLGPTFDIFERRDLSPRITYITNERTEATLETKIKDSVCCLKTKGVSNTCQIRKDDTKSYHRSAATLSRNKDGHAVLQYLIDQMYIMCSQFSNFHRISIFCSLHTRT</sequence>